<dbReference type="AlphaFoldDB" id="A0A067T5C6"/>
<dbReference type="HOGENOM" id="CLU_017852_0_0_1"/>
<organism evidence="3 4">
    <name type="scientific">Galerina marginata (strain CBS 339.88)</name>
    <dbReference type="NCBI Taxonomy" id="685588"/>
    <lineage>
        <taxon>Eukaryota</taxon>
        <taxon>Fungi</taxon>
        <taxon>Dikarya</taxon>
        <taxon>Basidiomycota</taxon>
        <taxon>Agaricomycotina</taxon>
        <taxon>Agaricomycetes</taxon>
        <taxon>Agaricomycetidae</taxon>
        <taxon>Agaricales</taxon>
        <taxon>Agaricineae</taxon>
        <taxon>Strophariaceae</taxon>
        <taxon>Galerina</taxon>
    </lineage>
</organism>
<evidence type="ECO:0000313" key="4">
    <source>
        <dbReference type="Proteomes" id="UP000027222"/>
    </source>
</evidence>
<feature type="region of interest" description="Disordered" evidence="1">
    <location>
        <begin position="57"/>
        <end position="96"/>
    </location>
</feature>
<dbReference type="Proteomes" id="UP000027222">
    <property type="component" value="Unassembled WGS sequence"/>
</dbReference>
<feature type="domain" description="Heterokaryon incompatibility" evidence="2">
    <location>
        <begin position="121"/>
        <end position="295"/>
    </location>
</feature>
<dbReference type="Pfam" id="PF06985">
    <property type="entry name" value="HET"/>
    <property type="match status" value="1"/>
</dbReference>
<keyword evidence="4" id="KW-1185">Reference proteome</keyword>
<accession>A0A067T5C6</accession>
<dbReference type="OrthoDB" id="270167at2759"/>
<dbReference type="InterPro" id="IPR052895">
    <property type="entry name" value="HetReg/Transcr_Mod"/>
</dbReference>
<dbReference type="STRING" id="685588.A0A067T5C6"/>
<dbReference type="PANTHER" id="PTHR24148">
    <property type="entry name" value="ANKYRIN REPEAT DOMAIN-CONTAINING PROTEIN 39 HOMOLOG-RELATED"/>
    <property type="match status" value="1"/>
</dbReference>
<reference evidence="4" key="1">
    <citation type="journal article" date="2014" name="Proc. Natl. Acad. Sci. U.S.A.">
        <title>Extensive sampling of basidiomycete genomes demonstrates inadequacy of the white-rot/brown-rot paradigm for wood decay fungi.</title>
        <authorList>
            <person name="Riley R."/>
            <person name="Salamov A.A."/>
            <person name="Brown D.W."/>
            <person name="Nagy L.G."/>
            <person name="Floudas D."/>
            <person name="Held B.W."/>
            <person name="Levasseur A."/>
            <person name="Lombard V."/>
            <person name="Morin E."/>
            <person name="Otillar R."/>
            <person name="Lindquist E.A."/>
            <person name="Sun H."/>
            <person name="LaButti K.M."/>
            <person name="Schmutz J."/>
            <person name="Jabbour D."/>
            <person name="Luo H."/>
            <person name="Baker S.E."/>
            <person name="Pisabarro A.G."/>
            <person name="Walton J.D."/>
            <person name="Blanchette R.A."/>
            <person name="Henrissat B."/>
            <person name="Martin F."/>
            <person name="Cullen D."/>
            <person name="Hibbett D.S."/>
            <person name="Grigoriev I.V."/>
        </authorList>
    </citation>
    <scope>NUCLEOTIDE SEQUENCE [LARGE SCALE GENOMIC DNA]</scope>
    <source>
        <strain evidence="4">CBS 339.88</strain>
    </source>
</reference>
<dbReference type="PANTHER" id="PTHR24148:SF73">
    <property type="entry name" value="HET DOMAIN PROTEIN (AFU_ORTHOLOGUE AFUA_8G01020)"/>
    <property type="match status" value="1"/>
</dbReference>
<evidence type="ECO:0000313" key="3">
    <source>
        <dbReference type="EMBL" id="KDR74223.1"/>
    </source>
</evidence>
<dbReference type="InterPro" id="IPR010730">
    <property type="entry name" value="HET"/>
</dbReference>
<dbReference type="EMBL" id="KL142383">
    <property type="protein sequence ID" value="KDR74223.1"/>
    <property type="molecule type" value="Genomic_DNA"/>
</dbReference>
<evidence type="ECO:0000256" key="1">
    <source>
        <dbReference type="SAM" id="MobiDB-lite"/>
    </source>
</evidence>
<protein>
    <recommendedName>
        <fullName evidence="2">Heterokaryon incompatibility domain-containing protein</fullName>
    </recommendedName>
</protein>
<gene>
    <name evidence="3" type="ORF">GALMADRAFT_249965</name>
</gene>
<evidence type="ECO:0000259" key="2">
    <source>
        <dbReference type="Pfam" id="PF06985"/>
    </source>
</evidence>
<sequence>MQQDTGKTIGEIFAVPGLGFRQTLLSLKQHILLREEVQKWAISLRFVTVLDDAVTSTGEFEEDQEGPRSDDVEPQADSDASTTDTAPCPCSDRPSFNKLRSGRSGYLKVTERGDIPDCVHYVAVSYCWPQPPTGFWPLTLDRLLRLLNAILSLTSLFMFCIFGKKTSQLISNQPYIVRATSGYRQSRAPRMILDRAIKYAIHEGFDLIWIDQECIEQSNQSDKEAGIQSMDLVYQRASRPVGLLDAEIKTQAHLNALVQLVEGKQFTPEQYESAVEVLELLAQDRWLTRAWVLQEVVAGGETMELMIRCDPALEKEEMHFGLIPGEIIISLLTLTAGLGWMNACTSGNFPLALTTRAETAVEWLTSLTYLDSNIRSERNPEYRFICNGLQAFKVLSKRENTRVPDRLAILANLCNYPFRIDTEKLDSNTYSLSTCALALALFNGDISFLVGYSQALEENRKNATTDANKAFSWTPPASICLSTLGHFESVDHYHRIDCQLDNAGLLIRGWLLEIDTPVYLPNVQRKYSSLLSSLSNSEALDKYADILWYAIHELIEKGYPSLAQTIRASIMKNGITNIGEDHTLAQTPPASLSFAGYGFLVRRMMTDGILWCGEDAIYDVDCPTTVLCPKGEGMDIMPRPVFFRLPISFCIKRTGKLNGRVELLEGHGFKRGLWTIGDRNAETFIVT</sequence>
<proteinExistence type="predicted"/>
<name>A0A067T5C6_GALM3</name>